<feature type="domain" description="GHMP kinase N-terminal" evidence="8">
    <location>
        <begin position="62"/>
        <end position="137"/>
    </location>
</feature>
<evidence type="ECO:0000313" key="10">
    <source>
        <dbReference type="EMBL" id="VAX31077.1"/>
    </source>
</evidence>
<evidence type="ECO:0000259" key="9">
    <source>
        <dbReference type="Pfam" id="PF08544"/>
    </source>
</evidence>
<dbReference type="SUPFAM" id="SSF54211">
    <property type="entry name" value="Ribosomal protein S5 domain 2-like"/>
    <property type="match status" value="1"/>
</dbReference>
<keyword evidence="3 10" id="KW-0808">Transferase</keyword>
<evidence type="ECO:0000256" key="4">
    <source>
        <dbReference type="ARBA" id="ARBA00022741"/>
    </source>
</evidence>
<dbReference type="AlphaFoldDB" id="A0A3B1DQX1"/>
<keyword evidence="6" id="KW-0067">ATP-binding</keyword>
<dbReference type="PANTHER" id="PTHR43527:SF2">
    <property type="entry name" value="4-DIPHOSPHOCYTIDYL-2-C-METHYL-D-ERYTHRITOL KINASE, CHLOROPLASTIC"/>
    <property type="match status" value="1"/>
</dbReference>
<dbReference type="HAMAP" id="MF_00061">
    <property type="entry name" value="IspE"/>
    <property type="match status" value="1"/>
</dbReference>
<gene>
    <name evidence="10" type="ORF">MNBD_NITROSPIRAE02-133</name>
</gene>
<evidence type="ECO:0000256" key="7">
    <source>
        <dbReference type="ARBA" id="ARBA00032554"/>
    </source>
</evidence>
<keyword evidence="5 10" id="KW-0418">Kinase</keyword>
<dbReference type="EMBL" id="UOGH01000195">
    <property type="protein sequence ID" value="VAX31077.1"/>
    <property type="molecule type" value="Genomic_DNA"/>
</dbReference>
<dbReference type="Gene3D" id="3.30.230.10">
    <property type="match status" value="1"/>
</dbReference>
<dbReference type="Pfam" id="PF00288">
    <property type="entry name" value="GHMP_kinases_N"/>
    <property type="match status" value="1"/>
</dbReference>
<evidence type="ECO:0000259" key="8">
    <source>
        <dbReference type="Pfam" id="PF00288"/>
    </source>
</evidence>
<evidence type="ECO:0000256" key="5">
    <source>
        <dbReference type="ARBA" id="ARBA00022777"/>
    </source>
</evidence>
<name>A0A3B1DQX1_9ZZZZ</name>
<dbReference type="SUPFAM" id="SSF55060">
    <property type="entry name" value="GHMP Kinase, C-terminal domain"/>
    <property type="match status" value="1"/>
</dbReference>
<dbReference type="PIRSF" id="PIRSF010376">
    <property type="entry name" value="IspE"/>
    <property type="match status" value="1"/>
</dbReference>
<dbReference type="Pfam" id="PF08544">
    <property type="entry name" value="GHMP_kinases_C"/>
    <property type="match status" value="1"/>
</dbReference>
<dbReference type="InterPro" id="IPR006204">
    <property type="entry name" value="GHMP_kinase_N_dom"/>
</dbReference>
<dbReference type="InterPro" id="IPR014721">
    <property type="entry name" value="Ribsml_uS5_D2-typ_fold_subgr"/>
</dbReference>
<proteinExistence type="inferred from homology"/>
<evidence type="ECO:0000256" key="6">
    <source>
        <dbReference type="ARBA" id="ARBA00022840"/>
    </source>
</evidence>
<dbReference type="NCBIfam" id="TIGR00154">
    <property type="entry name" value="ispE"/>
    <property type="match status" value="1"/>
</dbReference>
<evidence type="ECO:0000256" key="2">
    <source>
        <dbReference type="ARBA" id="ARBA00012052"/>
    </source>
</evidence>
<dbReference type="PANTHER" id="PTHR43527">
    <property type="entry name" value="4-DIPHOSPHOCYTIDYL-2-C-METHYL-D-ERYTHRITOL KINASE, CHLOROPLASTIC"/>
    <property type="match status" value="1"/>
</dbReference>
<evidence type="ECO:0000256" key="1">
    <source>
        <dbReference type="ARBA" id="ARBA00009684"/>
    </source>
</evidence>
<evidence type="ECO:0000256" key="3">
    <source>
        <dbReference type="ARBA" id="ARBA00022679"/>
    </source>
</evidence>
<dbReference type="GO" id="GO:0005524">
    <property type="term" value="F:ATP binding"/>
    <property type="evidence" value="ECO:0007669"/>
    <property type="project" value="UniProtKB-KW"/>
</dbReference>
<dbReference type="GO" id="GO:0016114">
    <property type="term" value="P:terpenoid biosynthetic process"/>
    <property type="evidence" value="ECO:0007669"/>
    <property type="project" value="InterPro"/>
</dbReference>
<dbReference type="InterPro" id="IPR004424">
    <property type="entry name" value="IspE"/>
</dbReference>
<protein>
    <recommendedName>
        <fullName evidence="2">4-(cytidine 5'-diphospho)-2-C-methyl-D-erythritol kinase</fullName>
        <ecNumber evidence="2">2.7.1.148</ecNumber>
    </recommendedName>
    <alternativeName>
        <fullName evidence="7">4-(cytidine-5'-diphospho)-2-C-methyl-D-erythritol kinase</fullName>
    </alternativeName>
</protein>
<dbReference type="InterPro" id="IPR036554">
    <property type="entry name" value="GHMP_kinase_C_sf"/>
</dbReference>
<dbReference type="InterPro" id="IPR013750">
    <property type="entry name" value="GHMP_kinase_C_dom"/>
</dbReference>
<dbReference type="GO" id="GO:0050515">
    <property type="term" value="F:4-(cytidine 5'-diphospho)-2-C-methyl-D-erythritol kinase activity"/>
    <property type="evidence" value="ECO:0007669"/>
    <property type="project" value="UniProtKB-EC"/>
</dbReference>
<dbReference type="EC" id="2.7.1.148" evidence="2"/>
<comment type="similarity">
    <text evidence="1">Belongs to the GHMP kinase family. IspE subfamily.</text>
</comment>
<organism evidence="10">
    <name type="scientific">hydrothermal vent metagenome</name>
    <dbReference type="NCBI Taxonomy" id="652676"/>
    <lineage>
        <taxon>unclassified sequences</taxon>
        <taxon>metagenomes</taxon>
        <taxon>ecological metagenomes</taxon>
    </lineage>
</organism>
<reference evidence="10" key="1">
    <citation type="submission" date="2018-06" db="EMBL/GenBank/DDBJ databases">
        <authorList>
            <person name="Zhirakovskaya E."/>
        </authorList>
    </citation>
    <scope>NUCLEOTIDE SEQUENCE</scope>
</reference>
<keyword evidence="4" id="KW-0547">Nucleotide-binding</keyword>
<dbReference type="Gene3D" id="3.30.70.890">
    <property type="entry name" value="GHMP kinase, C-terminal domain"/>
    <property type="match status" value="1"/>
</dbReference>
<sequence length="281" mass="30705">MISIQSPAKINWFLKVLGKRADGYHNIYSVMQRIALSDTLSFEETEGEIVIESDLEIAMEENLVYKAAALMKKHSSCSSGVRIKLVKKIPLQAGLGGGSSNAATTLSALNNLWKADLNLRTLTELGARLGSDVPFFLNSPLAVVEGRGEVITPLETSTKEIALLIVKPEHGISTALAYEEVAAYSEMDRSQQTLLVEILRNGPVDRLPEVICNDFEEPVYRLYPELGNIRDRLLNQGAIAALLCGSGSSIFGVFANRAGAEEASRSFEDLWHVVTETVSHK</sequence>
<dbReference type="InterPro" id="IPR020568">
    <property type="entry name" value="Ribosomal_Su5_D2-typ_SF"/>
</dbReference>
<feature type="domain" description="GHMP kinase C-terminal" evidence="9">
    <location>
        <begin position="207"/>
        <end position="269"/>
    </location>
</feature>
<accession>A0A3B1DQX1</accession>